<feature type="coiled-coil region" evidence="2">
    <location>
        <begin position="128"/>
        <end position="183"/>
    </location>
</feature>
<dbReference type="SUPFAM" id="SSF57997">
    <property type="entry name" value="Tropomyosin"/>
    <property type="match status" value="1"/>
</dbReference>
<comment type="caution">
    <text evidence="4">The sequence shown here is derived from an EMBL/GenBank/DDBJ whole genome shotgun (WGS) entry which is preliminary data.</text>
</comment>
<keyword evidence="1" id="KW-0430">Lectin</keyword>
<dbReference type="Pfam" id="PF00059">
    <property type="entry name" value="Lectin_C"/>
    <property type="match status" value="1"/>
</dbReference>
<dbReference type="EMBL" id="JBHFQA010000022">
    <property type="protein sequence ID" value="KAL2079235.1"/>
    <property type="molecule type" value="Genomic_DNA"/>
</dbReference>
<evidence type="ECO:0000313" key="4">
    <source>
        <dbReference type="EMBL" id="KAL2079235.1"/>
    </source>
</evidence>
<reference evidence="4 5" key="1">
    <citation type="submission" date="2024-09" db="EMBL/GenBank/DDBJ databases">
        <title>A chromosome-level genome assembly of Gray's grenadier anchovy, Coilia grayii.</title>
        <authorList>
            <person name="Fu Z."/>
        </authorList>
    </citation>
    <scope>NUCLEOTIDE SEQUENCE [LARGE SCALE GENOMIC DNA]</scope>
    <source>
        <strain evidence="4">G4</strain>
        <tissue evidence="4">Muscle</tissue>
    </source>
</reference>
<protein>
    <recommendedName>
        <fullName evidence="3">C-type lectin domain-containing protein</fullName>
    </recommendedName>
</protein>
<dbReference type="SUPFAM" id="SSF56436">
    <property type="entry name" value="C-type lectin-like"/>
    <property type="match status" value="1"/>
</dbReference>
<dbReference type="AlphaFoldDB" id="A0ABD1IW87"/>
<evidence type="ECO:0000313" key="5">
    <source>
        <dbReference type="Proteomes" id="UP001591681"/>
    </source>
</evidence>
<keyword evidence="2" id="KW-0175">Coiled coil</keyword>
<evidence type="ECO:0000256" key="1">
    <source>
        <dbReference type="ARBA" id="ARBA00022734"/>
    </source>
</evidence>
<dbReference type="Gene3D" id="1.10.287.2610">
    <property type="match status" value="1"/>
</dbReference>
<feature type="coiled-coil region" evidence="2">
    <location>
        <begin position="12"/>
        <end position="60"/>
    </location>
</feature>
<organism evidence="4 5">
    <name type="scientific">Coilia grayii</name>
    <name type="common">Gray's grenadier anchovy</name>
    <dbReference type="NCBI Taxonomy" id="363190"/>
    <lineage>
        <taxon>Eukaryota</taxon>
        <taxon>Metazoa</taxon>
        <taxon>Chordata</taxon>
        <taxon>Craniata</taxon>
        <taxon>Vertebrata</taxon>
        <taxon>Euteleostomi</taxon>
        <taxon>Actinopterygii</taxon>
        <taxon>Neopterygii</taxon>
        <taxon>Teleostei</taxon>
        <taxon>Clupei</taxon>
        <taxon>Clupeiformes</taxon>
        <taxon>Clupeoidei</taxon>
        <taxon>Engraulidae</taxon>
        <taxon>Coilinae</taxon>
        <taxon>Coilia</taxon>
    </lineage>
</organism>
<dbReference type="PROSITE" id="PS50041">
    <property type="entry name" value="C_TYPE_LECTIN_2"/>
    <property type="match status" value="1"/>
</dbReference>
<dbReference type="InterPro" id="IPR033989">
    <property type="entry name" value="CD209-like_CTLD"/>
</dbReference>
<accession>A0ABD1IW87</accession>
<sequence>MQTQFILIDISKEDTNSDIHKLRSENENITIQKRAVESQLSGVQQQLETLKEEHANVTKDLVANLSDITQKLESLQMSYDNATAITRTLKANLTDITQTLDILKVSYANATAMTDILERNLTDITQTLDILKVSYANATDMKETLERNLTETQRILAGQMNTNDNLTKEITKLEKAVEDVQKEAWLKFKAGWEYFSGKYYYFSTDNKKWTESRDACVTMGGHLVIIETQEEQDFLIHHNPAQNQDYWIGLTDSAEEGKWRWVDNSLLNNNTKYWRGTEPDNWKDQEDCARVNVNRVRDSWYDSSCEDRYKRICESKAK</sequence>
<dbReference type="Gene3D" id="3.10.100.10">
    <property type="entry name" value="Mannose-Binding Protein A, subunit A"/>
    <property type="match status" value="1"/>
</dbReference>
<evidence type="ECO:0000256" key="2">
    <source>
        <dbReference type="SAM" id="Coils"/>
    </source>
</evidence>
<dbReference type="GO" id="GO:0030246">
    <property type="term" value="F:carbohydrate binding"/>
    <property type="evidence" value="ECO:0007669"/>
    <property type="project" value="UniProtKB-KW"/>
</dbReference>
<dbReference type="Proteomes" id="UP001591681">
    <property type="component" value="Unassembled WGS sequence"/>
</dbReference>
<name>A0ABD1IW87_9TELE</name>
<dbReference type="PANTHER" id="PTHR22803">
    <property type="entry name" value="MANNOSE, PHOSPHOLIPASE, LECTIN RECEPTOR RELATED"/>
    <property type="match status" value="1"/>
</dbReference>
<keyword evidence="5" id="KW-1185">Reference proteome</keyword>
<feature type="domain" description="C-type lectin" evidence="3">
    <location>
        <begin position="195"/>
        <end position="314"/>
    </location>
</feature>
<dbReference type="SMART" id="SM00034">
    <property type="entry name" value="CLECT"/>
    <property type="match status" value="1"/>
</dbReference>
<evidence type="ECO:0000259" key="3">
    <source>
        <dbReference type="PROSITE" id="PS50041"/>
    </source>
</evidence>
<proteinExistence type="predicted"/>
<dbReference type="CDD" id="cd03590">
    <property type="entry name" value="CLECT_DC-SIGN_like"/>
    <property type="match status" value="1"/>
</dbReference>
<dbReference type="InterPro" id="IPR001304">
    <property type="entry name" value="C-type_lectin-like"/>
</dbReference>
<gene>
    <name evidence="4" type="ORF">ACEWY4_024979</name>
</gene>
<dbReference type="InterPro" id="IPR016187">
    <property type="entry name" value="CTDL_fold"/>
</dbReference>
<dbReference type="InterPro" id="IPR050111">
    <property type="entry name" value="C-type_lectin/snaclec_domain"/>
</dbReference>
<dbReference type="InterPro" id="IPR016186">
    <property type="entry name" value="C-type_lectin-like/link_sf"/>
</dbReference>